<dbReference type="EMBL" id="BAABBO010000011">
    <property type="protein sequence ID" value="GAA3966042.1"/>
    <property type="molecule type" value="Genomic_DNA"/>
</dbReference>
<evidence type="ECO:0008006" key="4">
    <source>
        <dbReference type="Google" id="ProtNLM"/>
    </source>
</evidence>
<dbReference type="Proteomes" id="UP001501337">
    <property type="component" value="Unassembled WGS sequence"/>
</dbReference>
<sequence length="195" mass="21587">MLMFLASRAWQGGLRRLNVLASCALVCLMAMNAVADQDGAPEYRIKAAMVFKFLSYTQWPDSAFESAESPFRIWVLGSSPISDELEAIIRGRLVNTRPVSLYEAETAADVTRPHVVFVSRDAERYLAGLSRITRRQPILIVTERDGGFEKSSTINLRLVEGRIGFDVSLPHAGETGLKLSSRLLSVASSVKREEP</sequence>
<gene>
    <name evidence="2" type="ORF">GCM10022278_24930</name>
</gene>
<dbReference type="InterPro" id="IPR025293">
    <property type="entry name" value="YfiR/HmsC-like"/>
</dbReference>
<evidence type="ECO:0000313" key="2">
    <source>
        <dbReference type="EMBL" id="GAA3966042.1"/>
    </source>
</evidence>
<keyword evidence="3" id="KW-1185">Reference proteome</keyword>
<keyword evidence="1" id="KW-0732">Signal</keyword>
<proteinExistence type="predicted"/>
<reference evidence="3" key="1">
    <citation type="journal article" date="2019" name="Int. J. Syst. Evol. Microbiol.">
        <title>The Global Catalogue of Microorganisms (GCM) 10K type strain sequencing project: providing services to taxonomists for standard genome sequencing and annotation.</title>
        <authorList>
            <consortium name="The Broad Institute Genomics Platform"/>
            <consortium name="The Broad Institute Genome Sequencing Center for Infectious Disease"/>
            <person name="Wu L."/>
            <person name="Ma J."/>
        </authorList>
    </citation>
    <scope>NUCLEOTIDE SEQUENCE [LARGE SCALE GENOMIC DNA]</scope>
    <source>
        <strain evidence="3">JCM 17555</strain>
    </source>
</reference>
<accession>A0ABP7PI57</accession>
<feature type="chain" id="PRO_5046217721" description="YfiR family protein" evidence="1">
    <location>
        <begin position="36"/>
        <end position="195"/>
    </location>
</feature>
<evidence type="ECO:0000313" key="3">
    <source>
        <dbReference type="Proteomes" id="UP001501337"/>
    </source>
</evidence>
<dbReference type="Pfam" id="PF13689">
    <property type="entry name" value="DUF4154"/>
    <property type="match status" value="1"/>
</dbReference>
<evidence type="ECO:0000256" key="1">
    <source>
        <dbReference type="SAM" id="SignalP"/>
    </source>
</evidence>
<comment type="caution">
    <text evidence="2">The sequence shown here is derived from an EMBL/GenBank/DDBJ whole genome shotgun (WGS) entry which is preliminary data.</text>
</comment>
<feature type="signal peptide" evidence="1">
    <location>
        <begin position="1"/>
        <end position="35"/>
    </location>
</feature>
<organism evidence="2 3">
    <name type="scientific">Allohahella marinimesophila</name>
    <dbReference type="NCBI Taxonomy" id="1054972"/>
    <lineage>
        <taxon>Bacteria</taxon>
        <taxon>Pseudomonadati</taxon>
        <taxon>Pseudomonadota</taxon>
        <taxon>Gammaproteobacteria</taxon>
        <taxon>Oceanospirillales</taxon>
        <taxon>Hahellaceae</taxon>
        <taxon>Allohahella</taxon>
    </lineage>
</organism>
<protein>
    <recommendedName>
        <fullName evidence="4">YfiR family protein</fullName>
    </recommendedName>
</protein>
<name>A0ABP7PI57_9GAMM</name>